<dbReference type="Proteomes" id="UP000018877">
    <property type="component" value="Unassembled WGS sequence"/>
</dbReference>
<dbReference type="Pfam" id="PF03795">
    <property type="entry name" value="YCII"/>
    <property type="match status" value="1"/>
</dbReference>
<reference evidence="3 4" key="1">
    <citation type="journal article" date="2014" name="Environ. Microbiol.">
        <title>The nitrate-ammonifying and nosZ-carrying bacterium Bacillus vireti is a potent source and sink for nitric and nitrous oxide under high nitrate conditions.</title>
        <authorList>
            <person name="Mania D."/>
            <person name="Heylen K."/>
            <person name="van Spanning R.J."/>
            <person name="Frostegard A."/>
        </authorList>
    </citation>
    <scope>NUCLEOTIDE SEQUENCE [LARGE SCALE GENOMIC DNA]</scope>
    <source>
        <strain evidence="3 4">LMG 21834</strain>
    </source>
</reference>
<protein>
    <submittedName>
        <fullName evidence="3">YCII-like protein</fullName>
    </submittedName>
</protein>
<gene>
    <name evidence="3" type="ORF">BAVI_23619</name>
</gene>
<dbReference type="AlphaFoldDB" id="A0AB94IGJ1"/>
<feature type="domain" description="YCII-related" evidence="2">
    <location>
        <begin position="14"/>
        <end position="83"/>
    </location>
</feature>
<dbReference type="EMBL" id="ALAN01000158">
    <property type="protein sequence ID" value="ETI66229.1"/>
    <property type="molecule type" value="Genomic_DNA"/>
</dbReference>
<comment type="caution">
    <text evidence="3">The sequence shown here is derived from an EMBL/GenBank/DDBJ whole genome shotgun (WGS) entry which is preliminary data.</text>
</comment>
<proteinExistence type="inferred from homology"/>
<organism evidence="3 4">
    <name type="scientific">Neobacillus vireti LMG 21834</name>
    <dbReference type="NCBI Taxonomy" id="1131730"/>
    <lineage>
        <taxon>Bacteria</taxon>
        <taxon>Bacillati</taxon>
        <taxon>Bacillota</taxon>
        <taxon>Bacilli</taxon>
        <taxon>Bacillales</taxon>
        <taxon>Bacillaceae</taxon>
        <taxon>Neobacillus</taxon>
    </lineage>
</organism>
<evidence type="ECO:0000313" key="4">
    <source>
        <dbReference type="Proteomes" id="UP000018877"/>
    </source>
</evidence>
<name>A0AB94IGJ1_9BACI</name>
<dbReference type="Gene3D" id="3.30.70.1060">
    <property type="entry name" value="Dimeric alpha+beta barrel"/>
    <property type="match status" value="1"/>
</dbReference>
<accession>A0AB94IGJ1</accession>
<sequence length="88" mass="9980">MAYFAAILHMIDTEKNKEVLPRHIQYLDELDAQGKIFARGPFLDESGGLVVYVADSFEEAHALAVKDPHVVEGSRNLELREWKILVKS</sequence>
<comment type="similarity">
    <text evidence="1">Belongs to the YciI family.</text>
</comment>
<dbReference type="RefSeq" id="WP_024030880.1">
    <property type="nucleotide sequence ID" value="NZ_ALAN01000158.1"/>
</dbReference>
<evidence type="ECO:0000259" key="2">
    <source>
        <dbReference type="Pfam" id="PF03795"/>
    </source>
</evidence>
<dbReference type="SUPFAM" id="SSF54909">
    <property type="entry name" value="Dimeric alpha+beta barrel"/>
    <property type="match status" value="1"/>
</dbReference>
<dbReference type="PANTHER" id="PTHR37828">
    <property type="entry name" value="GSR2449 PROTEIN"/>
    <property type="match status" value="1"/>
</dbReference>
<evidence type="ECO:0000313" key="3">
    <source>
        <dbReference type="EMBL" id="ETI66229.1"/>
    </source>
</evidence>
<dbReference type="InterPro" id="IPR011008">
    <property type="entry name" value="Dimeric_a/b-barrel"/>
</dbReference>
<dbReference type="InterPro" id="IPR005545">
    <property type="entry name" value="YCII"/>
</dbReference>
<dbReference type="PANTHER" id="PTHR37828:SF1">
    <property type="entry name" value="YCII-RELATED DOMAIN-CONTAINING PROTEIN"/>
    <property type="match status" value="1"/>
</dbReference>
<evidence type="ECO:0000256" key="1">
    <source>
        <dbReference type="ARBA" id="ARBA00007689"/>
    </source>
</evidence>
<keyword evidence="4" id="KW-1185">Reference proteome</keyword>